<organism evidence="1 2">
    <name type="scientific">Candidatus Staskawiczbacteria bacterium RIFOXYD1_FULL_32_13</name>
    <dbReference type="NCBI Taxonomy" id="1802234"/>
    <lineage>
        <taxon>Bacteria</taxon>
        <taxon>Candidatus Staskawicziibacteriota</taxon>
    </lineage>
</organism>
<comment type="caution">
    <text evidence="1">The sequence shown here is derived from an EMBL/GenBank/DDBJ whole genome shotgun (WGS) entry which is preliminary data.</text>
</comment>
<reference evidence="1 2" key="1">
    <citation type="journal article" date="2016" name="Nat. Commun.">
        <title>Thousands of microbial genomes shed light on interconnected biogeochemical processes in an aquifer system.</title>
        <authorList>
            <person name="Anantharaman K."/>
            <person name="Brown C.T."/>
            <person name="Hug L.A."/>
            <person name="Sharon I."/>
            <person name="Castelle C.J."/>
            <person name="Probst A.J."/>
            <person name="Thomas B.C."/>
            <person name="Singh A."/>
            <person name="Wilkins M.J."/>
            <person name="Karaoz U."/>
            <person name="Brodie E.L."/>
            <person name="Williams K.H."/>
            <person name="Hubbard S.S."/>
            <person name="Banfield J.F."/>
        </authorList>
    </citation>
    <scope>NUCLEOTIDE SEQUENCE [LARGE SCALE GENOMIC DNA]</scope>
</reference>
<proteinExistence type="predicted"/>
<dbReference type="Proteomes" id="UP000178935">
    <property type="component" value="Unassembled WGS sequence"/>
</dbReference>
<evidence type="ECO:0000313" key="1">
    <source>
        <dbReference type="EMBL" id="OGZ88067.1"/>
    </source>
</evidence>
<dbReference type="AlphaFoldDB" id="A0A1G2JLQ1"/>
<name>A0A1G2JLQ1_9BACT</name>
<sequence>MIEKSLGERSPRRKEGKWFCPKFAFGRTRVCIAQLVFPFLIQKMKAKFKSPPIKFSIFYKKSILLEFSIESVA</sequence>
<evidence type="ECO:0000313" key="2">
    <source>
        <dbReference type="Proteomes" id="UP000178935"/>
    </source>
</evidence>
<protein>
    <submittedName>
        <fullName evidence="1">Uncharacterized protein</fullName>
    </submittedName>
</protein>
<dbReference type="EMBL" id="MHPU01000033">
    <property type="protein sequence ID" value="OGZ88067.1"/>
    <property type="molecule type" value="Genomic_DNA"/>
</dbReference>
<gene>
    <name evidence="1" type="ORF">A2561_05495</name>
</gene>
<accession>A0A1G2JLQ1</accession>